<organism evidence="1 2">
    <name type="scientific">Azospirillum thiophilum</name>
    <dbReference type="NCBI Taxonomy" id="528244"/>
    <lineage>
        <taxon>Bacteria</taxon>
        <taxon>Pseudomonadati</taxon>
        <taxon>Pseudomonadota</taxon>
        <taxon>Alphaproteobacteria</taxon>
        <taxon>Rhodospirillales</taxon>
        <taxon>Azospirillaceae</taxon>
        <taxon>Azospirillum</taxon>
    </lineage>
</organism>
<reference evidence="1 2" key="2">
    <citation type="journal article" date="2016" name="Genome Announc.">
        <title>Complete Genome Sequence of a Strain of Azospirillum thiophilum Isolated from a Sulfide Spring.</title>
        <authorList>
            <person name="Fomenkov A."/>
            <person name="Vincze T."/>
            <person name="Grabovich M."/>
            <person name="Anton B.P."/>
            <person name="Dubinina G."/>
            <person name="Orlova M."/>
            <person name="Belousova E."/>
            <person name="Roberts R.J."/>
        </authorList>
    </citation>
    <scope>NUCLEOTIDE SEQUENCE [LARGE SCALE GENOMIC DNA]</scope>
    <source>
        <strain evidence="1 2">BV-S</strain>
    </source>
</reference>
<dbReference type="EMBL" id="CP012402">
    <property type="protein sequence ID" value="ALG72676.1"/>
    <property type="molecule type" value="Genomic_DNA"/>
</dbReference>
<sequence length="64" mass="7025">MRHLGDGDPPHQGAVKVADPGGDLIALRLAEILQMALEDQRWTSRITVAFGSRDLRTNSATIER</sequence>
<dbReference type="Proteomes" id="UP000069935">
    <property type="component" value="Chromosome 2"/>
</dbReference>
<reference evidence="2" key="1">
    <citation type="submission" date="2015-08" db="EMBL/GenBank/DDBJ databases">
        <title>Complete Genome Sequence of Azospirillum thiophilum BV-S.</title>
        <authorList>
            <person name="Fomenkov A."/>
            <person name="Vincze T."/>
            <person name="Grabovich M."/>
            <person name="Dubinina G."/>
            <person name="Orlova M."/>
            <person name="Belousova E."/>
            <person name="Roberts R.J."/>
        </authorList>
    </citation>
    <scope>NUCLEOTIDE SEQUENCE [LARGE SCALE GENOMIC DNA]</scope>
    <source>
        <strain evidence="2">BV-S</strain>
    </source>
</reference>
<keyword evidence="2" id="KW-1185">Reference proteome</keyword>
<evidence type="ECO:0000313" key="1">
    <source>
        <dbReference type="EMBL" id="ALG72676.1"/>
    </source>
</evidence>
<name>A0AAC8W0E3_9PROT</name>
<dbReference type="KEGG" id="ati:AL072_16800"/>
<dbReference type="AlphaFoldDB" id="A0AAC8W0E3"/>
<gene>
    <name evidence="1" type="ORF">AL072_16800</name>
</gene>
<protein>
    <submittedName>
        <fullName evidence="1">Uncharacterized protein</fullName>
    </submittedName>
</protein>
<accession>A0AAC8W0E3</accession>
<evidence type="ECO:0000313" key="2">
    <source>
        <dbReference type="Proteomes" id="UP000069935"/>
    </source>
</evidence>
<proteinExistence type="predicted"/>